<evidence type="ECO:0000313" key="5">
    <source>
        <dbReference type="Proteomes" id="UP000309340"/>
    </source>
</evidence>
<dbReference type="AlphaFoldDB" id="A0A4U0WL02"/>
<feature type="compositionally biased region" description="Basic and acidic residues" evidence="2">
    <location>
        <begin position="283"/>
        <end position="293"/>
    </location>
</feature>
<dbReference type="EMBL" id="NAJQ01001172">
    <property type="protein sequence ID" value="TKA61755.1"/>
    <property type="molecule type" value="Genomic_DNA"/>
</dbReference>
<feature type="region of interest" description="Disordered" evidence="2">
    <location>
        <begin position="273"/>
        <end position="300"/>
    </location>
</feature>
<keyword evidence="1" id="KW-0175">Coiled coil</keyword>
<name>A0A4U0WL02_9PEZI</name>
<evidence type="ECO:0000256" key="2">
    <source>
        <dbReference type="SAM" id="MobiDB-lite"/>
    </source>
</evidence>
<evidence type="ECO:0000313" key="4">
    <source>
        <dbReference type="EMBL" id="TKA63133.1"/>
    </source>
</evidence>
<dbReference type="EMBL" id="NAJQ01000984">
    <property type="protein sequence ID" value="TKA63133.1"/>
    <property type="molecule type" value="Genomic_DNA"/>
</dbReference>
<sequence length="300" mass="34679">MAPPEHQNVVILRVFEVLFWVLEHIFEKVEGIGRSTARLNQGRVSLSLFPQVVKILFLLVAEAAVEARKNSWGAWLSSLVYKLVEESEDEKARKERARQEKRIEKDLKERRLGSQQAQLQEEQSLLRKAKDNIDAADLRDDQSIRAVEARTREREAREWLERERVERETAKVERERLAKVWKQQQQQREKEAQEAREALRKQQAEARAGELARQVKLRRRQKALVDELDSRGVTCTPITTTAAPVRLPRQPAATMVVPELCDEGMPQMSERLATEIPQQHGKGKTDRDSETKIPRSMGLL</sequence>
<gene>
    <name evidence="3" type="ORF">B0A55_11349</name>
    <name evidence="4" type="ORF">B0A55_12694</name>
</gene>
<comment type="caution">
    <text evidence="4">The sequence shown here is derived from an EMBL/GenBank/DDBJ whole genome shotgun (WGS) entry which is preliminary data.</text>
</comment>
<protein>
    <submittedName>
        <fullName evidence="4">Uncharacterized protein</fullName>
    </submittedName>
</protein>
<organism evidence="4 5">
    <name type="scientific">Friedmanniomyces simplex</name>
    <dbReference type="NCBI Taxonomy" id="329884"/>
    <lineage>
        <taxon>Eukaryota</taxon>
        <taxon>Fungi</taxon>
        <taxon>Dikarya</taxon>
        <taxon>Ascomycota</taxon>
        <taxon>Pezizomycotina</taxon>
        <taxon>Dothideomycetes</taxon>
        <taxon>Dothideomycetidae</taxon>
        <taxon>Mycosphaerellales</taxon>
        <taxon>Teratosphaeriaceae</taxon>
        <taxon>Friedmanniomyces</taxon>
    </lineage>
</organism>
<feature type="coiled-coil region" evidence="1">
    <location>
        <begin position="80"/>
        <end position="212"/>
    </location>
</feature>
<reference evidence="4 5" key="1">
    <citation type="submission" date="2017-03" db="EMBL/GenBank/DDBJ databases">
        <title>Genomes of endolithic fungi from Antarctica.</title>
        <authorList>
            <person name="Coleine C."/>
            <person name="Masonjones S."/>
            <person name="Stajich J.E."/>
        </authorList>
    </citation>
    <scope>NUCLEOTIDE SEQUENCE [LARGE SCALE GENOMIC DNA]</scope>
    <source>
        <strain evidence="4 5">CCFEE 5184</strain>
    </source>
</reference>
<proteinExistence type="predicted"/>
<accession>A0A4U0WL02</accession>
<dbReference type="Proteomes" id="UP000309340">
    <property type="component" value="Unassembled WGS sequence"/>
</dbReference>
<evidence type="ECO:0000256" key="1">
    <source>
        <dbReference type="SAM" id="Coils"/>
    </source>
</evidence>
<evidence type="ECO:0000313" key="3">
    <source>
        <dbReference type="EMBL" id="TKA61755.1"/>
    </source>
</evidence>
<keyword evidence="5" id="KW-1185">Reference proteome</keyword>
<dbReference type="STRING" id="329884.A0A4U0WL02"/>